<dbReference type="EMBL" id="JAVDRF010000001">
    <property type="protein sequence ID" value="MDR6534252.1"/>
    <property type="molecule type" value="Genomic_DNA"/>
</dbReference>
<feature type="region of interest" description="Disordered" evidence="1">
    <location>
        <begin position="82"/>
        <end position="122"/>
    </location>
</feature>
<evidence type="ECO:0000313" key="3">
    <source>
        <dbReference type="EMBL" id="MDR6534252.1"/>
    </source>
</evidence>
<keyword evidence="2" id="KW-0732">Signal</keyword>
<name>A0ABU1N718_9BURK</name>
<dbReference type="Proteomes" id="UP001184230">
    <property type="component" value="Unassembled WGS sequence"/>
</dbReference>
<gene>
    <name evidence="3" type="ORF">J2739_000012</name>
</gene>
<feature type="signal peptide" evidence="2">
    <location>
        <begin position="1"/>
        <end position="22"/>
    </location>
</feature>
<accession>A0ABU1N718</accession>
<organism evidence="3 4">
    <name type="scientific">Variovorax soli</name>
    <dbReference type="NCBI Taxonomy" id="376815"/>
    <lineage>
        <taxon>Bacteria</taxon>
        <taxon>Pseudomonadati</taxon>
        <taxon>Pseudomonadota</taxon>
        <taxon>Betaproteobacteria</taxon>
        <taxon>Burkholderiales</taxon>
        <taxon>Comamonadaceae</taxon>
        <taxon>Variovorax</taxon>
    </lineage>
</organism>
<dbReference type="RefSeq" id="WP_309897657.1">
    <property type="nucleotide sequence ID" value="NZ_JAVDRF010000001.1"/>
</dbReference>
<evidence type="ECO:0000256" key="1">
    <source>
        <dbReference type="SAM" id="MobiDB-lite"/>
    </source>
</evidence>
<evidence type="ECO:0000256" key="2">
    <source>
        <dbReference type="SAM" id="SignalP"/>
    </source>
</evidence>
<comment type="caution">
    <text evidence="3">The sequence shown here is derived from an EMBL/GenBank/DDBJ whole genome shotgun (WGS) entry which is preliminary data.</text>
</comment>
<feature type="chain" id="PRO_5046353170" description="DUF4148 domain-containing protein" evidence="2">
    <location>
        <begin position="23"/>
        <end position="122"/>
    </location>
</feature>
<evidence type="ECO:0008006" key="5">
    <source>
        <dbReference type="Google" id="ProtNLM"/>
    </source>
</evidence>
<protein>
    <recommendedName>
        <fullName evidence="5">DUF4148 domain-containing protein</fullName>
    </recommendedName>
</protein>
<feature type="compositionally biased region" description="Low complexity" evidence="1">
    <location>
        <begin position="111"/>
        <end position="122"/>
    </location>
</feature>
<feature type="compositionally biased region" description="Low complexity" evidence="1">
    <location>
        <begin position="88"/>
        <end position="101"/>
    </location>
</feature>
<keyword evidence="4" id="KW-1185">Reference proteome</keyword>
<sequence>MKTSHILAAAALSVLAAAGAHAENYEGVQAPVSAVNRADVEAEAARAASAPNQNVVRGSRGAEPFKAVASSESVYAQAVATASAPDQNVSSGSRVNSRVISTMPNRADTLQQAQKQGAPAAK</sequence>
<proteinExistence type="predicted"/>
<reference evidence="3 4" key="1">
    <citation type="submission" date="2023-07" db="EMBL/GenBank/DDBJ databases">
        <title>Sorghum-associated microbial communities from plants grown in Nebraska, USA.</title>
        <authorList>
            <person name="Schachtman D."/>
        </authorList>
    </citation>
    <scope>NUCLEOTIDE SEQUENCE [LARGE SCALE GENOMIC DNA]</scope>
    <source>
        <strain evidence="3 4">DS1781</strain>
    </source>
</reference>
<evidence type="ECO:0000313" key="4">
    <source>
        <dbReference type="Proteomes" id="UP001184230"/>
    </source>
</evidence>